<dbReference type="GO" id="GO:0005524">
    <property type="term" value="F:ATP binding"/>
    <property type="evidence" value="ECO:0007669"/>
    <property type="project" value="UniProtKB-KW"/>
</dbReference>
<accession>A0ABW6B1Q0</accession>
<dbReference type="InterPro" id="IPR027417">
    <property type="entry name" value="P-loop_NTPase"/>
</dbReference>
<evidence type="ECO:0000259" key="1">
    <source>
        <dbReference type="Pfam" id="PF13173"/>
    </source>
</evidence>
<proteinExistence type="predicted"/>
<gene>
    <name evidence="3" type="ORF">ACFS6J_11800</name>
</gene>
<organism evidence="3 4">
    <name type="scientific">Olivibacter jilunii</name>
    <dbReference type="NCBI Taxonomy" id="985016"/>
    <lineage>
        <taxon>Bacteria</taxon>
        <taxon>Pseudomonadati</taxon>
        <taxon>Bacteroidota</taxon>
        <taxon>Sphingobacteriia</taxon>
        <taxon>Sphingobacteriales</taxon>
        <taxon>Sphingobacteriaceae</taxon>
        <taxon>Olivibacter</taxon>
    </lineage>
</organism>
<reference evidence="4" key="1">
    <citation type="journal article" date="2019" name="Int. J. Syst. Evol. Microbiol.">
        <title>The Global Catalogue of Microorganisms (GCM) 10K type strain sequencing project: providing services to taxonomists for standard genome sequencing and annotation.</title>
        <authorList>
            <consortium name="The Broad Institute Genomics Platform"/>
            <consortium name="The Broad Institute Genome Sequencing Center for Infectious Disease"/>
            <person name="Wu L."/>
            <person name="Ma J."/>
        </authorList>
    </citation>
    <scope>NUCLEOTIDE SEQUENCE [LARGE SCALE GENOMIC DNA]</scope>
    <source>
        <strain evidence="4">KCTC 23098</strain>
    </source>
</reference>
<evidence type="ECO:0000313" key="4">
    <source>
        <dbReference type="Proteomes" id="UP001597560"/>
    </source>
</evidence>
<evidence type="ECO:0000259" key="2">
    <source>
        <dbReference type="Pfam" id="PF13635"/>
    </source>
</evidence>
<dbReference type="Proteomes" id="UP001597560">
    <property type="component" value="Unassembled WGS sequence"/>
</dbReference>
<keyword evidence="4" id="KW-1185">Reference proteome</keyword>
<dbReference type="InterPro" id="IPR025420">
    <property type="entry name" value="DUF4143"/>
</dbReference>
<dbReference type="RefSeq" id="WP_377610682.1">
    <property type="nucleotide sequence ID" value="NZ_JBHUPA010000007.1"/>
</dbReference>
<dbReference type="SUPFAM" id="SSF52540">
    <property type="entry name" value="P-loop containing nucleoside triphosphate hydrolases"/>
    <property type="match status" value="1"/>
</dbReference>
<comment type="caution">
    <text evidence="3">The sequence shown here is derived from an EMBL/GenBank/DDBJ whole genome shotgun (WGS) entry which is preliminary data.</text>
</comment>
<dbReference type="Pfam" id="PF13635">
    <property type="entry name" value="DUF4143"/>
    <property type="match status" value="1"/>
</dbReference>
<keyword evidence="3" id="KW-0547">Nucleotide-binding</keyword>
<protein>
    <submittedName>
        <fullName evidence="3">ATP-binding protein</fullName>
    </submittedName>
</protein>
<dbReference type="PANTHER" id="PTHR33295:SF8">
    <property type="entry name" value="AAA+ ATPASE DOMAIN-CONTAINING PROTEIN"/>
    <property type="match status" value="1"/>
</dbReference>
<feature type="domain" description="AAA" evidence="1">
    <location>
        <begin position="39"/>
        <end position="159"/>
    </location>
</feature>
<dbReference type="InterPro" id="IPR041682">
    <property type="entry name" value="AAA_14"/>
</dbReference>
<keyword evidence="3" id="KW-0067">ATP-binding</keyword>
<dbReference type="EMBL" id="JBHUPA010000007">
    <property type="protein sequence ID" value="MFD2962473.1"/>
    <property type="molecule type" value="Genomic_DNA"/>
</dbReference>
<evidence type="ECO:0000313" key="3">
    <source>
        <dbReference type="EMBL" id="MFD2962473.1"/>
    </source>
</evidence>
<feature type="domain" description="DUF4143" evidence="2">
    <location>
        <begin position="203"/>
        <end position="346"/>
    </location>
</feature>
<name>A0ABW6B1Q0_9SPHI</name>
<dbReference type="PANTHER" id="PTHR33295">
    <property type="entry name" value="ATPASE"/>
    <property type="match status" value="1"/>
</dbReference>
<dbReference type="Pfam" id="PF13173">
    <property type="entry name" value="AAA_14"/>
    <property type="match status" value="1"/>
</dbReference>
<sequence length="403" mass="46988">MIRQEQLAQVIDAQQDIFLNKSAQLIRDSLASIPIVESYATIISGIRRCGKSTLLLQLLKKKYKHALYFNFEDIRLAGFEVGDFSRLQQEIDKRQYRVLFFDEIQLTEKWEIFVHQLLREQYTVFITGSNASLLSRELGTHLTGRHLSMELFPFSFKEYISYKNLKADKESLHSYLEDGGLPEYVNYQEPLILQNLMEDILVRDISVRHGIRDIGSLKQLTVYLISNIGCPVSANKLNGMFGIKSSTTFLEYFNYLRDAYLVEFLPQFSYSLKAQARNPKKIYTIDNGFLSVASSFTENLGRKLENLIYQQLRRKYKEIYYFTDKGECDFLAFIKGKIHKAIQVCYQIDDLNFDREYNGLLEALRFFKLQEGLIITLDQKDVFEQDGFIIKMIPAYEYLAAGE</sequence>
<dbReference type="Gene3D" id="3.40.50.300">
    <property type="entry name" value="P-loop containing nucleotide triphosphate hydrolases"/>
    <property type="match status" value="1"/>
</dbReference>